<dbReference type="HOGENOM" id="CLU_004184_7_0_1"/>
<reference evidence="3" key="1">
    <citation type="journal article" date="2013" name="Mol. Plant Microbe Interact.">
        <title>Global aspects of pacC regulation of pathogenicity genes in Colletotrichum gloeosporioides as revealed by transcriptome analysis.</title>
        <authorList>
            <person name="Alkan N."/>
            <person name="Meng X."/>
            <person name="Friedlander G."/>
            <person name="Reuveni E."/>
            <person name="Sukno S."/>
            <person name="Sherman A."/>
            <person name="Thon M."/>
            <person name="Fluhr R."/>
            <person name="Prusky D."/>
        </authorList>
    </citation>
    <scope>NUCLEOTIDE SEQUENCE [LARGE SCALE GENOMIC DNA]</scope>
    <source>
        <strain evidence="3">Cg-14</strain>
    </source>
</reference>
<dbReference type="PANTHER" id="PTHR24148:SF64">
    <property type="entry name" value="HETEROKARYON INCOMPATIBILITY DOMAIN-CONTAINING PROTEIN"/>
    <property type="match status" value="1"/>
</dbReference>
<protein>
    <submittedName>
        <fullName evidence="2">Heterokaryon incompatibility protein</fullName>
    </submittedName>
</protein>
<evidence type="ECO:0000259" key="1">
    <source>
        <dbReference type="Pfam" id="PF06985"/>
    </source>
</evidence>
<dbReference type="InterPro" id="IPR052895">
    <property type="entry name" value="HetReg/Transcr_Mod"/>
</dbReference>
<dbReference type="OMA" id="WHEMRIE"/>
<dbReference type="Proteomes" id="UP000015530">
    <property type="component" value="Unassembled WGS sequence"/>
</dbReference>
<dbReference type="EMBL" id="AMYD01003883">
    <property type="protein sequence ID" value="EQB44836.1"/>
    <property type="molecule type" value="Genomic_DNA"/>
</dbReference>
<feature type="domain" description="Heterokaryon incompatibility" evidence="1">
    <location>
        <begin position="50"/>
        <end position="248"/>
    </location>
</feature>
<dbReference type="OrthoDB" id="4476201at2759"/>
<dbReference type="STRING" id="1237896.T0KZS9"/>
<evidence type="ECO:0000313" key="3">
    <source>
        <dbReference type="Proteomes" id="UP000015530"/>
    </source>
</evidence>
<proteinExistence type="predicted"/>
<dbReference type="PANTHER" id="PTHR24148">
    <property type="entry name" value="ANKYRIN REPEAT DOMAIN-CONTAINING PROTEIN 39 HOMOLOG-RELATED"/>
    <property type="match status" value="1"/>
</dbReference>
<gene>
    <name evidence="2" type="ORF">CGLO_16384</name>
</gene>
<accession>T0KZS9</accession>
<dbReference type="AlphaFoldDB" id="T0KZS9"/>
<organism evidence="2 3">
    <name type="scientific">Colletotrichum gloeosporioides (strain Cg-14)</name>
    <name type="common">Anthracnose fungus</name>
    <name type="synonym">Glomerella cingulata</name>
    <dbReference type="NCBI Taxonomy" id="1237896"/>
    <lineage>
        <taxon>Eukaryota</taxon>
        <taxon>Fungi</taxon>
        <taxon>Dikarya</taxon>
        <taxon>Ascomycota</taxon>
        <taxon>Pezizomycotina</taxon>
        <taxon>Sordariomycetes</taxon>
        <taxon>Hypocreomycetidae</taxon>
        <taxon>Glomerellales</taxon>
        <taxon>Glomerellaceae</taxon>
        <taxon>Colletotrichum</taxon>
        <taxon>Colletotrichum gloeosporioides species complex</taxon>
    </lineage>
</organism>
<sequence>MEALTEYGYRYRALSAADSVRLLTISRADDQPHGMLLSMKETQLDDQPDFAALSYTWKLPEYGNQGNLEEQDCGATTVVNCDGKAMTISENLFNFLSVALHASEANDEASDTKTKLVSKVKGILKNLPLWIDAFCINQNDSEEKRHQVLLMHRIYSAARNVIIWLGPTQPHPDVLWVHDKFIPAISKVTQMKPKFVETHLKNDAMCSSVETIEELGSKLCSRWLSAWLHFAIYINHQCWFDRGWVVQEVALSDPSSVYVCCGKSVLSWKRLAAFAQFLQEKGWSSTLSEQINISTVGGHTRYTEGEITTSPGQVSLRILKISQARKSLAEVARQTGFLMRAESPWDGKLELGWLDCANFLINSLRSSRFSDDRDHIYGCLGMLSMLLPPGCESPILPNYENTVEEAFTAIASLFLTKTPLMTELSRVENRSARRYSKLPSWVPDYSVEIVRQPITNWNFAINQYLNTSFSELRDVETMLWGTNLRRPTRVGPILHHHGVQLDTVVEVSVDKPFEWKSPGMQSLIGESAKRAKLFAKSSNFWTMLALVYEEINALANSVRRSGEHAPSLNNLTPEAVLLLKEVPPITWLHHQPSLRTELLGKHVYSTKGDELGLGPLAVRNADEVWLLEGARTPCILRRVDYDSVNGRQNEEFQGTFIFVGETDLRSFHIRSTHLTSEASRDFHKMIHLV</sequence>
<comment type="caution">
    <text evidence="2">The sequence shown here is derived from an EMBL/GenBank/DDBJ whole genome shotgun (WGS) entry which is preliminary data.</text>
</comment>
<evidence type="ECO:0000313" key="2">
    <source>
        <dbReference type="EMBL" id="EQB44836.1"/>
    </source>
</evidence>
<dbReference type="Pfam" id="PF06985">
    <property type="entry name" value="HET"/>
    <property type="match status" value="1"/>
</dbReference>
<dbReference type="InterPro" id="IPR010730">
    <property type="entry name" value="HET"/>
</dbReference>
<name>T0KZS9_COLGC</name>